<evidence type="ECO:0000259" key="6">
    <source>
        <dbReference type="Pfam" id="PF01343"/>
    </source>
</evidence>
<feature type="domain" description="Peptidase S49" evidence="6">
    <location>
        <begin position="109"/>
        <end position="258"/>
    </location>
</feature>
<dbReference type="OrthoDB" id="9764363at2"/>
<proteinExistence type="inferred from homology"/>
<name>A0A1B6VNP6_9PROT</name>
<keyword evidence="2" id="KW-0645">Protease</keyword>
<dbReference type="PANTHER" id="PTHR42987">
    <property type="entry name" value="PEPTIDASE S49"/>
    <property type="match status" value="1"/>
</dbReference>
<dbReference type="InterPro" id="IPR002142">
    <property type="entry name" value="Peptidase_S49"/>
</dbReference>
<dbReference type="Pfam" id="PF01343">
    <property type="entry name" value="Peptidase_S49"/>
    <property type="match status" value="1"/>
</dbReference>
<gene>
    <name evidence="7" type="ORF">A0123_00388</name>
</gene>
<evidence type="ECO:0000313" key="8">
    <source>
        <dbReference type="Proteomes" id="UP000077786"/>
    </source>
</evidence>
<dbReference type="Gene3D" id="6.20.330.10">
    <property type="match status" value="1"/>
</dbReference>
<dbReference type="InterPro" id="IPR029045">
    <property type="entry name" value="ClpP/crotonase-like_dom_sf"/>
</dbReference>
<accession>A0A1B6VNP6</accession>
<dbReference type="PATRIC" id="fig|38307.3.peg.408"/>
<dbReference type="SUPFAM" id="SSF52096">
    <property type="entry name" value="ClpP/crotonase"/>
    <property type="match status" value="1"/>
</dbReference>
<keyword evidence="3" id="KW-0378">Hydrolase</keyword>
<reference evidence="7 8" key="1">
    <citation type="submission" date="2016-03" db="EMBL/GenBank/DDBJ databases">
        <title>Draft genome sequence of Gluconobacter cerinus strain CECT 9110.</title>
        <authorList>
            <person name="Sainz F."/>
            <person name="Mas A."/>
            <person name="Torija M.J."/>
        </authorList>
    </citation>
    <scope>NUCLEOTIDE SEQUENCE [LARGE SCALE GENOMIC DNA]</scope>
    <source>
        <strain evidence="7 8">CECT 9110</strain>
    </source>
</reference>
<dbReference type="InterPro" id="IPR047272">
    <property type="entry name" value="S49_SppA_C"/>
</dbReference>
<comment type="similarity">
    <text evidence="1">Belongs to the peptidase S49 family.</text>
</comment>
<evidence type="ECO:0000256" key="4">
    <source>
        <dbReference type="ARBA" id="ARBA00022825"/>
    </source>
</evidence>
<dbReference type="AlphaFoldDB" id="A0A1B6VNP6"/>
<dbReference type="PANTHER" id="PTHR42987:SF4">
    <property type="entry name" value="PROTEASE SOHB-RELATED"/>
    <property type="match status" value="1"/>
</dbReference>
<evidence type="ECO:0000256" key="3">
    <source>
        <dbReference type="ARBA" id="ARBA00022801"/>
    </source>
</evidence>
<organism evidence="7 8">
    <name type="scientific">Gluconobacter cerinus</name>
    <dbReference type="NCBI Taxonomy" id="38307"/>
    <lineage>
        <taxon>Bacteria</taxon>
        <taxon>Pseudomonadati</taxon>
        <taxon>Pseudomonadota</taxon>
        <taxon>Alphaproteobacteria</taxon>
        <taxon>Acetobacterales</taxon>
        <taxon>Acetobacteraceae</taxon>
        <taxon>Gluconobacter</taxon>
    </lineage>
</organism>
<sequence>MSLEAETLLRSMADSKRLLLWRGAALLFFIAALIIAVGKSHSTVSSLDARPHIARLVIHGVIGNDVSQITTALRKAQKSSSVTGLLLVVDSPGGGVTGGERLHDSIEKFAQVKPVVVTMGDMGASAAYMLSVPAQHIVALPSTLTGSIGVILQRPDLSPLLGRVGIDVAAITSGAMKDQTDPISHLTPEGRTMLQGLVNDLFDQFVAMVVKGRHMPEDKVRSLADGRAYTGRQALSLGLIDELGDEDTARLWLRQRLKIGDAQYPVMPLLSVTKRHWYDFPRKRAMLEGVFGSGFTEMLEGRLTLSSLDGAVAILQP</sequence>
<dbReference type="Proteomes" id="UP000077786">
    <property type="component" value="Unassembled WGS sequence"/>
</dbReference>
<keyword evidence="5" id="KW-0812">Transmembrane</keyword>
<feature type="transmembrane region" description="Helical" evidence="5">
    <location>
        <begin position="19"/>
        <end position="38"/>
    </location>
</feature>
<dbReference type="GO" id="GO:0006508">
    <property type="term" value="P:proteolysis"/>
    <property type="evidence" value="ECO:0007669"/>
    <property type="project" value="UniProtKB-KW"/>
</dbReference>
<comment type="caution">
    <text evidence="7">The sequence shown here is derived from an EMBL/GenBank/DDBJ whole genome shotgun (WGS) entry which is preliminary data.</text>
</comment>
<dbReference type="EMBL" id="LUTU01000004">
    <property type="protein sequence ID" value="OAJ68824.1"/>
    <property type="molecule type" value="Genomic_DNA"/>
</dbReference>
<keyword evidence="5" id="KW-0472">Membrane</keyword>
<evidence type="ECO:0000256" key="5">
    <source>
        <dbReference type="SAM" id="Phobius"/>
    </source>
</evidence>
<keyword evidence="5" id="KW-1133">Transmembrane helix</keyword>
<dbReference type="CDD" id="cd07023">
    <property type="entry name" value="S49_Sppa_N_C"/>
    <property type="match status" value="1"/>
</dbReference>
<evidence type="ECO:0000256" key="1">
    <source>
        <dbReference type="ARBA" id="ARBA00008683"/>
    </source>
</evidence>
<dbReference type="InterPro" id="IPR004635">
    <property type="entry name" value="Pept_S49_SppA"/>
</dbReference>
<protein>
    <submittedName>
        <fullName evidence="7">Arabinase</fullName>
    </submittedName>
</protein>
<dbReference type="Gene3D" id="3.90.226.10">
    <property type="entry name" value="2-enoyl-CoA Hydratase, Chain A, domain 1"/>
    <property type="match status" value="1"/>
</dbReference>
<evidence type="ECO:0000313" key="7">
    <source>
        <dbReference type="EMBL" id="OAJ68824.1"/>
    </source>
</evidence>
<keyword evidence="4" id="KW-0720">Serine protease</keyword>
<dbReference type="NCBIfam" id="TIGR00706">
    <property type="entry name" value="SppA_dom"/>
    <property type="match status" value="1"/>
</dbReference>
<evidence type="ECO:0000256" key="2">
    <source>
        <dbReference type="ARBA" id="ARBA00022670"/>
    </source>
</evidence>
<dbReference type="RefSeq" id="WP_064273128.1">
    <property type="nucleotide sequence ID" value="NZ_LUTU01000004.1"/>
</dbReference>
<dbReference type="GO" id="GO:0008236">
    <property type="term" value="F:serine-type peptidase activity"/>
    <property type="evidence" value="ECO:0007669"/>
    <property type="project" value="UniProtKB-KW"/>
</dbReference>